<reference evidence="3" key="1">
    <citation type="submission" date="2022-09" db="EMBL/GenBank/DDBJ databases">
        <title>Fusarium specimens isolated from Avocado Roots.</title>
        <authorList>
            <person name="Stajich J."/>
            <person name="Roper C."/>
            <person name="Heimlech-Rivalta G."/>
        </authorList>
    </citation>
    <scope>NUCLEOTIDE SEQUENCE</scope>
    <source>
        <strain evidence="3">CF00136</strain>
    </source>
</reference>
<evidence type="ECO:0000256" key="1">
    <source>
        <dbReference type="SAM" id="MobiDB-lite"/>
    </source>
</evidence>
<evidence type="ECO:0008006" key="5">
    <source>
        <dbReference type="Google" id="ProtNLM"/>
    </source>
</evidence>
<feature type="chain" id="PRO_5040969131" description="Apple domain-containing protein" evidence="2">
    <location>
        <begin position="18"/>
        <end position="441"/>
    </location>
</feature>
<organism evidence="3 4">
    <name type="scientific">Fusarium torreyae</name>
    <dbReference type="NCBI Taxonomy" id="1237075"/>
    <lineage>
        <taxon>Eukaryota</taxon>
        <taxon>Fungi</taxon>
        <taxon>Dikarya</taxon>
        <taxon>Ascomycota</taxon>
        <taxon>Pezizomycotina</taxon>
        <taxon>Sordariomycetes</taxon>
        <taxon>Hypocreomycetidae</taxon>
        <taxon>Hypocreales</taxon>
        <taxon>Nectriaceae</taxon>
        <taxon>Fusarium</taxon>
    </lineage>
</organism>
<protein>
    <recommendedName>
        <fullName evidence="5">Apple domain-containing protein</fullName>
    </recommendedName>
</protein>
<feature type="compositionally biased region" description="Low complexity" evidence="1">
    <location>
        <begin position="387"/>
        <end position="427"/>
    </location>
</feature>
<evidence type="ECO:0000313" key="3">
    <source>
        <dbReference type="EMBL" id="KAJ4258037.1"/>
    </source>
</evidence>
<sequence length="441" mass="45516">MQFKILVLAALHGMANAQQNVLTETFCRTFSGQSSIRPVPSTTFSETLTFTLTTRACPTVTRTVNRVPVTVTNVNTFNTTTTSKSLVVTGNSTRTITASTSTVFLTTSTTTNTTVVVTVTATTATTPTQTIPASSGFTALADEPDYVARKKRSVEGRLVHDLERRQTASRFPTSVRCLKLVETRATRTITPGSCTSVPTRTSTVTAPARTVTAQRTVTNTRTITVTAGTNTTITTTFTPTVSTLVIVTVPITMTNTTTATSTSTAPPQVTYAACSQNNLVSSANGGNPFVNIVANSGGTQNGASGRTANTAYDCCVLCQQASNCIFSYYDNRGGCILIIGDTCNPQDNHGTSFQTSPNGSNYVLSNGPCGRVANAGPLDLGGGQNPDNGTSADNGTNTGNGTAIGNGTSTSNGPNSGTGTNPNNGTSAGDGTSAGNLRKLA</sequence>
<keyword evidence="2" id="KW-0732">Signal</keyword>
<dbReference type="AlphaFoldDB" id="A0A9W8VCW0"/>
<keyword evidence="4" id="KW-1185">Reference proteome</keyword>
<comment type="caution">
    <text evidence="3">The sequence shown here is derived from an EMBL/GenBank/DDBJ whole genome shotgun (WGS) entry which is preliminary data.</text>
</comment>
<gene>
    <name evidence="3" type="ORF">NW762_008177</name>
</gene>
<evidence type="ECO:0000256" key="2">
    <source>
        <dbReference type="SAM" id="SignalP"/>
    </source>
</evidence>
<proteinExistence type="predicted"/>
<feature type="region of interest" description="Disordered" evidence="1">
    <location>
        <begin position="375"/>
        <end position="441"/>
    </location>
</feature>
<name>A0A9W8VCW0_9HYPO</name>
<dbReference type="EMBL" id="JAOQAZ010000016">
    <property type="protein sequence ID" value="KAJ4258037.1"/>
    <property type="molecule type" value="Genomic_DNA"/>
</dbReference>
<dbReference type="OrthoDB" id="5428787at2759"/>
<evidence type="ECO:0000313" key="4">
    <source>
        <dbReference type="Proteomes" id="UP001152049"/>
    </source>
</evidence>
<feature type="signal peptide" evidence="2">
    <location>
        <begin position="1"/>
        <end position="17"/>
    </location>
</feature>
<dbReference type="Proteomes" id="UP001152049">
    <property type="component" value="Unassembled WGS sequence"/>
</dbReference>
<accession>A0A9W8VCW0</accession>